<reference evidence="1" key="1">
    <citation type="submission" date="2021-01" db="EMBL/GenBank/DDBJ databases">
        <title>Whole genome shotgun sequence of Sphaerimonospora thailandensis NBRC 107569.</title>
        <authorList>
            <person name="Komaki H."/>
            <person name="Tamura T."/>
        </authorList>
    </citation>
    <scope>NUCLEOTIDE SEQUENCE</scope>
    <source>
        <strain evidence="1">NBRC 107569</strain>
    </source>
</reference>
<dbReference type="Proteomes" id="UP000610966">
    <property type="component" value="Unassembled WGS sequence"/>
</dbReference>
<dbReference type="EMBL" id="BOOG01000017">
    <property type="protein sequence ID" value="GIH69749.1"/>
    <property type="molecule type" value="Genomic_DNA"/>
</dbReference>
<evidence type="ECO:0000313" key="1">
    <source>
        <dbReference type="EMBL" id="GIH69749.1"/>
    </source>
</evidence>
<keyword evidence="2" id="KW-1185">Reference proteome</keyword>
<name>A0A8J3R809_9ACTN</name>
<comment type="caution">
    <text evidence="1">The sequence shown here is derived from an EMBL/GenBank/DDBJ whole genome shotgun (WGS) entry which is preliminary data.</text>
</comment>
<sequence>MTEHAPYPENDPRRRTARLHDMLTEVADHAREDVLKIDEPKAQALFETATEVCQGLATAFEHYDRQSEPAWQR</sequence>
<proteinExistence type="predicted"/>
<protein>
    <submittedName>
        <fullName evidence="1">Uncharacterized protein</fullName>
    </submittedName>
</protein>
<gene>
    <name evidence="1" type="ORF">Mth01_20020</name>
</gene>
<accession>A0A8J3R809</accession>
<dbReference type="RefSeq" id="WP_204014896.1">
    <property type="nucleotide sequence ID" value="NZ_BOOG01000017.1"/>
</dbReference>
<evidence type="ECO:0000313" key="2">
    <source>
        <dbReference type="Proteomes" id="UP000610966"/>
    </source>
</evidence>
<organism evidence="1 2">
    <name type="scientific">Sphaerimonospora thailandensis</name>
    <dbReference type="NCBI Taxonomy" id="795644"/>
    <lineage>
        <taxon>Bacteria</taxon>
        <taxon>Bacillati</taxon>
        <taxon>Actinomycetota</taxon>
        <taxon>Actinomycetes</taxon>
        <taxon>Streptosporangiales</taxon>
        <taxon>Streptosporangiaceae</taxon>
        <taxon>Sphaerimonospora</taxon>
    </lineage>
</organism>
<dbReference type="AlphaFoldDB" id="A0A8J3R809"/>